<dbReference type="STRING" id="188937.MA_0346"/>
<accession>Q8TTS9</accession>
<dbReference type="RefSeq" id="WP_011020404.1">
    <property type="nucleotide sequence ID" value="NC_003552.1"/>
</dbReference>
<keyword evidence="5" id="KW-1185">Reference proteome</keyword>
<dbReference type="OrthoDB" id="192131at2157"/>
<evidence type="ECO:0000256" key="1">
    <source>
        <dbReference type="SAM" id="MobiDB-lite"/>
    </source>
</evidence>
<protein>
    <submittedName>
        <fullName evidence="4">Protoporphyrin IX magnesium chelatase</fullName>
    </submittedName>
</protein>
<dbReference type="HOGENOM" id="CLU_002017_4_1_2"/>
<keyword evidence="2" id="KW-0472">Membrane</keyword>
<dbReference type="InParanoid" id="Q8TTS9"/>
<feature type="region of interest" description="Disordered" evidence="1">
    <location>
        <begin position="1614"/>
        <end position="1678"/>
    </location>
</feature>
<dbReference type="InterPro" id="IPR003672">
    <property type="entry name" value="CobN/Mg_chltase"/>
</dbReference>
<feature type="transmembrane region" description="Helical" evidence="2">
    <location>
        <begin position="1711"/>
        <end position="1728"/>
    </location>
</feature>
<dbReference type="PANTHER" id="PTHR44119:SF4">
    <property type="entry name" value="AEROBIC COBALTOCHELATASE SUBUNIT COBN"/>
    <property type="match status" value="1"/>
</dbReference>
<dbReference type="EnsemblBacteria" id="AAM03799">
    <property type="protein sequence ID" value="AAM03799"/>
    <property type="gene ID" value="MA_0346"/>
</dbReference>
<feature type="compositionally biased region" description="Low complexity" evidence="1">
    <location>
        <begin position="1622"/>
        <end position="1633"/>
    </location>
</feature>
<proteinExistence type="predicted"/>
<dbReference type="PANTHER" id="PTHR44119">
    <property type="entry name" value="MAGNESIUM-CHELATASE SUBUNIT CHLH, CHLOROPLASTIC"/>
    <property type="match status" value="1"/>
</dbReference>
<evidence type="ECO:0000313" key="4">
    <source>
        <dbReference type="EMBL" id="AAM03799.1"/>
    </source>
</evidence>
<evidence type="ECO:0000256" key="2">
    <source>
        <dbReference type="SAM" id="Phobius"/>
    </source>
</evidence>
<dbReference type="EMBL" id="AE010299">
    <property type="protein sequence ID" value="AAM03799.1"/>
    <property type="molecule type" value="Genomic_DNA"/>
</dbReference>
<keyword evidence="2" id="KW-1133">Transmembrane helix</keyword>
<keyword evidence="2" id="KW-0812">Transmembrane</keyword>
<dbReference type="PhylomeDB" id="Q8TTS9"/>
<feature type="domain" description="CobN/magnesium chelatase" evidence="3">
    <location>
        <begin position="470"/>
        <end position="1560"/>
    </location>
</feature>
<reference evidence="4 5" key="1">
    <citation type="journal article" date="2002" name="Genome Res.">
        <title>The genome of Methanosarcina acetivorans reveals extensive metabolic and physiological diversity.</title>
        <authorList>
            <person name="Galagan J.E."/>
            <person name="Nusbaum C."/>
            <person name="Roy A."/>
            <person name="Endrizzi M.G."/>
            <person name="Macdonald P."/>
            <person name="FitzHugh W."/>
            <person name="Calvo S."/>
            <person name="Engels R."/>
            <person name="Smirnov S."/>
            <person name="Atnoor D."/>
            <person name="Brown A."/>
            <person name="Allen N."/>
            <person name="Naylor J."/>
            <person name="Stange-Thomann N."/>
            <person name="DeArellano K."/>
            <person name="Johnson R."/>
            <person name="Linton L."/>
            <person name="McEwan P."/>
            <person name="McKernan K."/>
            <person name="Talamas J."/>
            <person name="Tirrell A."/>
            <person name="Ye W."/>
            <person name="Zimmer A."/>
            <person name="Barber R.D."/>
            <person name="Cann I."/>
            <person name="Graham D.E."/>
            <person name="Grahame D.A."/>
            <person name="Guss A."/>
            <person name="Hedderich R."/>
            <person name="Ingram-Smith C."/>
            <person name="Kuettner C.H."/>
            <person name="Krzycki J.A."/>
            <person name="Leigh J.A."/>
            <person name="Li W."/>
            <person name="Liu J."/>
            <person name="Mukhopadhyay B."/>
            <person name="Reeve J.N."/>
            <person name="Smith K."/>
            <person name="Springer T.A."/>
            <person name="Umayam L.A."/>
            <person name="White O."/>
            <person name="White R.H."/>
            <person name="de Macario E.C."/>
            <person name="Ferry J.G."/>
            <person name="Jarrell K.F."/>
            <person name="Jing H."/>
            <person name="Macario A.J.L."/>
            <person name="Paulsen I."/>
            <person name="Pritchett M."/>
            <person name="Sowers K.R."/>
            <person name="Swanson R.V."/>
            <person name="Zinder S.H."/>
            <person name="Lander E."/>
            <person name="Metcalf W.W."/>
            <person name="Birren B."/>
        </authorList>
    </citation>
    <scope>NUCLEOTIDE SEQUENCE [LARGE SCALE GENOMIC DNA]</scope>
    <source>
        <strain evidence="5">ATCC 35395 / DSM 2834 / JCM 12185 / C2A</strain>
    </source>
</reference>
<feature type="region of interest" description="Disordered" evidence="1">
    <location>
        <begin position="177"/>
        <end position="213"/>
    </location>
</feature>
<feature type="compositionally biased region" description="Polar residues" evidence="1">
    <location>
        <begin position="1634"/>
        <end position="1662"/>
    </location>
</feature>
<evidence type="ECO:0000259" key="3">
    <source>
        <dbReference type="Pfam" id="PF02514"/>
    </source>
</evidence>
<dbReference type="Proteomes" id="UP000002487">
    <property type="component" value="Chromosome"/>
</dbReference>
<dbReference type="Pfam" id="PF02514">
    <property type="entry name" value="CobN-Mg_chel"/>
    <property type="match status" value="1"/>
</dbReference>
<gene>
    <name evidence="4" type="ordered locus">MA_0346</name>
</gene>
<dbReference type="KEGG" id="mac:MA_0346"/>
<name>Q8TTS9_METAC</name>
<organism evidence="4 5">
    <name type="scientific">Methanosarcina acetivorans (strain ATCC 35395 / DSM 2834 / JCM 12185 / C2A)</name>
    <dbReference type="NCBI Taxonomy" id="188937"/>
    <lineage>
        <taxon>Archaea</taxon>
        <taxon>Methanobacteriati</taxon>
        <taxon>Methanobacteriota</taxon>
        <taxon>Stenosarchaea group</taxon>
        <taxon>Methanomicrobia</taxon>
        <taxon>Methanosarcinales</taxon>
        <taxon>Methanosarcinaceae</taxon>
        <taxon>Methanosarcina</taxon>
    </lineage>
</organism>
<sequence length="1733" mass="192692">MFRKKGEPGRKLFYVLILFLLFSAPVSAEDNKINITYISLSQSDALELASQTNTYSGSIGYTWISAYNSSTYGASDELLAAGESGFFETQDVVLCDMFWEPVYTPMEESFKAASDNGTVFLAIRSSDTPSYFVYDTNGSIDDPICNYYNNMGTKGDGLENAENLLIYLATEYGGLSETGTDSQNTDNNSGNESLVNTTSPTASLPTTNATDSSSTNMNIGNKFLFILGTEFNDPALSNAALNPDISSELDITIFTKNDSVPEGFDFSGYSVIFIESQEESVFEGWETGIASAKANGSMVIGYDLSSNFTLSNVDLYSENYTDIERYWVQGGETNMENMLKEMGQKFSGSWTNETFTPEIVQAKTNMTYIINSDVEISFMEDVLAERQVITDRFNVKVMTGTEAINNDIDVSNDDVIILYMVGANELPELKDKLLEAQANGAQIGMFGMLADVYGIATFDMEASPYDVLKEYRVNSGYENMENWIRCTGAVLEDVYIQYAPAQAPDVPKNGIYHPDAFPRIFENCTEYLGWYAEHGYDPSAITIGIISNDFGQTNISFTAEDALIRELKSRGCNVIHTTDDVCAGNLDIFTRDGEVLVDAIISMKGFYLNYDDHEKAVEYLQETYNVPVLKAVTDYYQSPEEYLANTQGLSSTSIPSQVTQPEIDGLTDYIWIAGRTQNDEGTYYYEPLTYQVEWICDRAISWAELGKMDNDAKKISIIYYNHEGGKNNIGASYLDIGSSFTLLLDDMQAAGYDLGNNSIPNGSEFIDLFITSRNVGTWAPGELEEVVESGYVTLFPVEEYLEWYSTLPESVRAEVEETWGEAPGDVMTYENGSGKYFVIPTIQLGNINFIPQPTRSKLSDESLTYHNSSIPPTHQYLATYFWINNVYDADAIIHFGTHGTQEWLPGNEVGLWRYDYPSLMVAETPVVYPYIMDNVGEGTQAKRRGNAVIIDHLTPPIVEAGLYGDLATMHEKIHNYEDSKVDNETEMMALYRNSTIQLYDNLSLGEDLGVSTDELSAMTDSEFGNFLDSVLHDYLHELQSELMPYGLHVFGVAPEDEKLVCMVKSMLGDDFTAHIYAVLPGDSGDDEERENKADSDAFLLLNATLLNGTNVSTAQLEILNLTNESITADLELATVYANNLSLATREIDQTLRALNAEYIEPGTGNDPIRNPDALPTGKNFYSFDQRTIPDEETEAMGRAVINTWLDSYYAENGTYPTKVAFVLWSVETMRHEGLMEAQIYELLGVNLKRTSGRITGFEVIPEEEMTHPRIDVLLVPSGLYRDTFPYQLELMDNAVRMVADLNETNETNYVRMNSLMIESAMLESGYNESVAHYISRSRIFSEAEGTYGTGVTEAVEASDTWENTSEIADLFISRMSNVYGADVWGDNYEDVFKLNLMEVDTAIHSDTSNLYGLMDNDDYYQYLGGLGLAVKTLSGVGPSMFVADFTSVDNPEIITLGEAFSKELTARYLNPNWLNGMMEYDYAGAREMMKAVEYMWGWEATTPDLVTDSDWDKIYETMILDSQNVGVDEFLKENAYQYQSITARMIETIRKDSWDASDEVLQNLVAEYVESVAENGVTCCHHTCGNSLLDDYVQGIMSIPGVVDEETAEKYKELMEEATQASQSPSESSSSSSKGHQTSVAEKLNQTSTSSAETASNQTVQDSDAGYGVDSPELAPDARQVADSNYVEGYEMQKESVESESSGMSFSGADILGTLFVLVAAGGIYLGFRKKKF</sequence>
<dbReference type="CDD" id="cd10150">
    <property type="entry name" value="CobN_like"/>
    <property type="match status" value="1"/>
</dbReference>
<evidence type="ECO:0000313" key="5">
    <source>
        <dbReference type="Proteomes" id="UP000002487"/>
    </source>
</evidence>
<dbReference type="GeneID" id="1472238"/>